<accession>A0A0A8ZLG5</accession>
<dbReference type="AlphaFoldDB" id="A0A0A8ZLG5"/>
<feature type="region of interest" description="Disordered" evidence="1">
    <location>
        <begin position="1"/>
        <end position="23"/>
    </location>
</feature>
<name>A0A0A8ZLG5_ARUDO</name>
<organism evidence="2">
    <name type="scientific">Arundo donax</name>
    <name type="common">Giant reed</name>
    <name type="synonym">Donax arundinaceus</name>
    <dbReference type="NCBI Taxonomy" id="35708"/>
    <lineage>
        <taxon>Eukaryota</taxon>
        <taxon>Viridiplantae</taxon>
        <taxon>Streptophyta</taxon>
        <taxon>Embryophyta</taxon>
        <taxon>Tracheophyta</taxon>
        <taxon>Spermatophyta</taxon>
        <taxon>Magnoliopsida</taxon>
        <taxon>Liliopsida</taxon>
        <taxon>Poales</taxon>
        <taxon>Poaceae</taxon>
        <taxon>PACMAD clade</taxon>
        <taxon>Arundinoideae</taxon>
        <taxon>Arundineae</taxon>
        <taxon>Arundo</taxon>
    </lineage>
</organism>
<reference evidence="2" key="1">
    <citation type="submission" date="2014-09" db="EMBL/GenBank/DDBJ databases">
        <authorList>
            <person name="Magalhaes I.L.F."/>
            <person name="Oliveira U."/>
            <person name="Santos F.R."/>
            <person name="Vidigal T.H.D.A."/>
            <person name="Brescovit A.D."/>
            <person name="Santos A.J."/>
        </authorList>
    </citation>
    <scope>NUCLEOTIDE SEQUENCE</scope>
    <source>
        <tissue evidence="2">Shoot tissue taken approximately 20 cm above the soil surface</tissue>
    </source>
</reference>
<evidence type="ECO:0000256" key="1">
    <source>
        <dbReference type="SAM" id="MobiDB-lite"/>
    </source>
</evidence>
<dbReference type="EMBL" id="GBRH01258279">
    <property type="protein sequence ID" value="JAD39616.1"/>
    <property type="molecule type" value="Transcribed_RNA"/>
</dbReference>
<proteinExistence type="predicted"/>
<reference evidence="2" key="2">
    <citation type="journal article" date="2015" name="Data Brief">
        <title>Shoot transcriptome of the giant reed, Arundo donax.</title>
        <authorList>
            <person name="Barrero R.A."/>
            <person name="Guerrero F.D."/>
            <person name="Moolhuijzen P."/>
            <person name="Goolsby J.A."/>
            <person name="Tidwell J."/>
            <person name="Bellgard S.E."/>
            <person name="Bellgard M.I."/>
        </authorList>
    </citation>
    <scope>NUCLEOTIDE SEQUENCE</scope>
    <source>
        <tissue evidence="2">Shoot tissue taken approximately 20 cm above the soil surface</tissue>
    </source>
</reference>
<evidence type="ECO:0000313" key="2">
    <source>
        <dbReference type="EMBL" id="JAD39616.1"/>
    </source>
</evidence>
<sequence length="23" mass="2584">MWKQRRTSAAGGFRPSSTPMPMC</sequence>
<protein>
    <submittedName>
        <fullName evidence="2">Uncharacterized protein</fullName>
    </submittedName>
</protein>